<comment type="subcellular location">
    <subcellularLocation>
        <location evidence="1">Cell membrane</location>
        <topology evidence="1">Multi-pass membrane protein</topology>
    </subcellularLocation>
</comment>
<feature type="transmembrane region" description="Helical" evidence="12">
    <location>
        <begin position="159"/>
        <end position="182"/>
    </location>
</feature>
<feature type="transmembrane region" description="Helical" evidence="12">
    <location>
        <begin position="248"/>
        <end position="270"/>
    </location>
</feature>
<comment type="function">
    <text evidence="9">May be a proton symporter involved in the uptake of osmolytes such as proline and glycine betaine.</text>
</comment>
<dbReference type="EMBL" id="JACEHE010000063">
    <property type="protein sequence ID" value="MBA2951945.1"/>
    <property type="molecule type" value="Genomic_DNA"/>
</dbReference>
<comment type="similarity">
    <text evidence="2">Belongs to the major facilitator superfamily. Metabolite:H+ Symporter (MHS) family (TC 2.A.1.6) family.</text>
</comment>
<feature type="domain" description="Major facilitator superfamily (MFS) profile" evidence="13">
    <location>
        <begin position="21"/>
        <end position="431"/>
    </location>
</feature>
<dbReference type="FunFam" id="1.20.1250.20:FF:000001">
    <property type="entry name" value="Dicarboxylate MFS transporter"/>
    <property type="match status" value="1"/>
</dbReference>
<dbReference type="PROSITE" id="PS00217">
    <property type="entry name" value="SUGAR_TRANSPORT_2"/>
    <property type="match status" value="1"/>
</dbReference>
<dbReference type="PANTHER" id="PTHR43045">
    <property type="entry name" value="SHIKIMATE TRANSPORTER"/>
    <property type="match status" value="1"/>
</dbReference>
<dbReference type="GO" id="GO:0015293">
    <property type="term" value="F:symporter activity"/>
    <property type="evidence" value="ECO:0007669"/>
    <property type="project" value="UniProtKB-KW"/>
</dbReference>
<dbReference type="InterPro" id="IPR020846">
    <property type="entry name" value="MFS_dom"/>
</dbReference>
<dbReference type="PANTHER" id="PTHR43045:SF1">
    <property type="entry name" value="SHIKIMATE TRANSPORTER"/>
    <property type="match status" value="1"/>
</dbReference>
<dbReference type="InterPro" id="IPR005829">
    <property type="entry name" value="Sugar_transporter_CS"/>
</dbReference>
<comment type="caution">
    <text evidence="14">The sequence shown here is derived from an EMBL/GenBank/DDBJ whole genome shotgun (WGS) entry which is preliminary data.</text>
</comment>
<name>A0A7W0DVY8_9ACTN</name>
<feature type="transmembrane region" description="Helical" evidence="12">
    <location>
        <begin position="94"/>
        <end position="112"/>
    </location>
</feature>
<keyword evidence="6" id="KW-0769">Symport</keyword>
<evidence type="ECO:0000256" key="7">
    <source>
        <dbReference type="ARBA" id="ARBA00022989"/>
    </source>
</evidence>
<dbReference type="SUPFAM" id="SSF103473">
    <property type="entry name" value="MFS general substrate transporter"/>
    <property type="match status" value="1"/>
</dbReference>
<dbReference type="GO" id="GO:0005886">
    <property type="term" value="C:plasma membrane"/>
    <property type="evidence" value="ECO:0007669"/>
    <property type="project" value="UniProtKB-SubCell"/>
</dbReference>
<keyword evidence="3" id="KW-0813">Transport</keyword>
<keyword evidence="8 12" id="KW-0472">Membrane</keyword>
<proteinExistence type="inferred from homology"/>
<evidence type="ECO:0000256" key="4">
    <source>
        <dbReference type="ARBA" id="ARBA00022475"/>
    </source>
</evidence>
<evidence type="ECO:0000256" key="6">
    <source>
        <dbReference type="ARBA" id="ARBA00022847"/>
    </source>
</evidence>
<dbReference type="InterPro" id="IPR005828">
    <property type="entry name" value="MFS_sugar_transport-like"/>
</dbReference>
<keyword evidence="7 12" id="KW-1133">Transmembrane helix</keyword>
<evidence type="ECO:0000259" key="13">
    <source>
        <dbReference type="PROSITE" id="PS50850"/>
    </source>
</evidence>
<sequence>MSGHDSAAPVASTPPKELRRTVGASVIGTVAEYYDFFIYGTASALAFNEVFFPEVDSAVGTLAAFSTYAVGFFARPLGGLVWGHIGDRIGRKKALVFTLLLTGLGTFAVGLLPTYDQIGIWAAVILVLVRLIQGFGVGGEQGGAVLLTAEAAPPARRGFYASFVQLGSPAAYLIPTGLFALLTTQLSDEAFLAWGWRIPFLLSALVVVIGLFIRLRINESETFKAAKDTQAAQTAPVKLLLRNNRREVFGGLFTKFVEAAVFPFYTVFLVAYAKDQGVDSGMVLNAVLIAIGAELVMIPLLGRLTDRVGRRPVYLAAAVLNLLLVVPAFKAIQTGDMAVIVLLLIAGLAFGHAGTYAPQASYFPELFPSVARYSGISIVWQFGSMLASGPFTVVATALLLAGDGSFTWVAVYVAALIAVSIVALCFMPETAPGRRGGREYAHWPQVTHDTTASEETAPIGAGRH</sequence>
<feature type="transmembrane region" description="Helical" evidence="12">
    <location>
        <begin position="378"/>
        <end position="400"/>
    </location>
</feature>
<dbReference type="RefSeq" id="WP_181662857.1">
    <property type="nucleotide sequence ID" value="NZ_JACEHE010000063.1"/>
</dbReference>
<feature type="transmembrane region" description="Helical" evidence="12">
    <location>
        <begin position="58"/>
        <end position="82"/>
    </location>
</feature>
<evidence type="ECO:0000256" key="1">
    <source>
        <dbReference type="ARBA" id="ARBA00004651"/>
    </source>
</evidence>
<dbReference type="PROSITE" id="PS50850">
    <property type="entry name" value="MFS"/>
    <property type="match status" value="1"/>
</dbReference>
<evidence type="ECO:0000256" key="5">
    <source>
        <dbReference type="ARBA" id="ARBA00022692"/>
    </source>
</evidence>
<reference evidence="14 15" key="1">
    <citation type="submission" date="2020-07" db="EMBL/GenBank/DDBJ databases">
        <title>Streptomyces isolated from Indian soil.</title>
        <authorList>
            <person name="Mandal S."/>
            <person name="Maiti P.K."/>
        </authorList>
    </citation>
    <scope>NUCLEOTIDE SEQUENCE [LARGE SCALE GENOMIC DNA]</scope>
    <source>
        <strain evidence="14 15">PSKA28</strain>
    </source>
</reference>
<feature type="transmembrane region" description="Helical" evidence="12">
    <location>
        <begin position="338"/>
        <end position="357"/>
    </location>
</feature>
<evidence type="ECO:0000256" key="11">
    <source>
        <dbReference type="SAM" id="MobiDB-lite"/>
    </source>
</evidence>
<dbReference type="InterPro" id="IPR011701">
    <property type="entry name" value="MFS"/>
</dbReference>
<feature type="transmembrane region" description="Helical" evidence="12">
    <location>
        <begin position="406"/>
        <end position="426"/>
    </location>
</feature>
<dbReference type="Gene3D" id="1.20.1250.20">
    <property type="entry name" value="MFS general substrate transporter like domains"/>
    <property type="match status" value="2"/>
</dbReference>
<keyword evidence="4" id="KW-1003">Cell membrane</keyword>
<evidence type="ECO:0000256" key="8">
    <source>
        <dbReference type="ARBA" id="ARBA00023136"/>
    </source>
</evidence>
<dbReference type="AlphaFoldDB" id="A0A7W0DVY8"/>
<dbReference type="CDD" id="cd17369">
    <property type="entry name" value="MFS_ShiA_like"/>
    <property type="match status" value="1"/>
</dbReference>
<dbReference type="Proteomes" id="UP000545761">
    <property type="component" value="Unassembled WGS sequence"/>
</dbReference>
<feature type="transmembrane region" description="Helical" evidence="12">
    <location>
        <begin position="194"/>
        <end position="215"/>
    </location>
</feature>
<dbReference type="Pfam" id="PF07690">
    <property type="entry name" value="MFS_1"/>
    <property type="match status" value="1"/>
</dbReference>
<evidence type="ECO:0000256" key="10">
    <source>
        <dbReference type="ARBA" id="ARBA00039918"/>
    </source>
</evidence>
<evidence type="ECO:0000256" key="3">
    <source>
        <dbReference type="ARBA" id="ARBA00022448"/>
    </source>
</evidence>
<protein>
    <recommendedName>
        <fullName evidence="10">Putative proline/betaine transporter</fullName>
    </recommendedName>
</protein>
<keyword evidence="5 12" id="KW-0812">Transmembrane</keyword>
<accession>A0A7W0DVY8</accession>
<gene>
    <name evidence="14" type="ORF">H1D24_40945</name>
</gene>
<dbReference type="InterPro" id="IPR036259">
    <property type="entry name" value="MFS_trans_sf"/>
</dbReference>
<feature type="transmembrane region" description="Helical" evidence="12">
    <location>
        <begin position="118"/>
        <end position="138"/>
    </location>
</feature>
<dbReference type="Pfam" id="PF00083">
    <property type="entry name" value="Sugar_tr"/>
    <property type="match status" value="1"/>
</dbReference>
<feature type="transmembrane region" description="Helical" evidence="12">
    <location>
        <begin position="313"/>
        <end position="332"/>
    </location>
</feature>
<evidence type="ECO:0000313" key="15">
    <source>
        <dbReference type="Proteomes" id="UP000545761"/>
    </source>
</evidence>
<feature type="transmembrane region" description="Helical" evidence="12">
    <location>
        <begin position="282"/>
        <end position="301"/>
    </location>
</feature>
<evidence type="ECO:0000256" key="9">
    <source>
        <dbReference type="ARBA" id="ARBA00037295"/>
    </source>
</evidence>
<feature type="region of interest" description="Disordered" evidence="11">
    <location>
        <begin position="443"/>
        <end position="464"/>
    </location>
</feature>
<organism evidence="14 15">
    <name type="scientific">Streptomyces himalayensis subsp. himalayensis</name>
    <dbReference type="NCBI Taxonomy" id="2756131"/>
    <lineage>
        <taxon>Bacteria</taxon>
        <taxon>Bacillati</taxon>
        <taxon>Actinomycetota</taxon>
        <taxon>Actinomycetes</taxon>
        <taxon>Kitasatosporales</taxon>
        <taxon>Streptomycetaceae</taxon>
        <taxon>Streptomyces</taxon>
        <taxon>Streptomyces himalayensis</taxon>
    </lineage>
</organism>
<evidence type="ECO:0000313" key="14">
    <source>
        <dbReference type="EMBL" id="MBA2951945.1"/>
    </source>
</evidence>
<evidence type="ECO:0000256" key="2">
    <source>
        <dbReference type="ARBA" id="ARBA00008240"/>
    </source>
</evidence>
<evidence type="ECO:0000256" key="12">
    <source>
        <dbReference type="SAM" id="Phobius"/>
    </source>
</evidence>